<evidence type="ECO:0000313" key="4">
    <source>
        <dbReference type="EMBL" id="KGP63585.1"/>
    </source>
</evidence>
<comment type="similarity">
    <text evidence="1">Belongs to the DDAH family.</text>
</comment>
<dbReference type="AlphaFoldDB" id="A0A0A2SR36"/>
<dbReference type="EMBL" id="JNCF01000013">
    <property type="protein sequence ID" value="KGP63585.1"/>
    <property type="molecule type" value="Genomic_DNA"/>
</dbReference>
<evidence type="ECO:0000313" key="5">
    <source>
        <dbReference type="Proteomes" id="UP000054422"/>
    </source>
</evidence>
<sequence length="255" mass="28484">MLKNAIVRSPSVTMVNGLTTSADPRKPNHELALAQHQDYINALSQCGLEVTVLPPLEQFPDSCFVEDVSLLTEEFAVLTRPGAESRLGEVEEIEQTIELFFDKKIFRIKSPGTLEAGDVLRVDNHFFIGLSARTNKEGAEQLIFFLNQYGYTASVIQLKKFLHLKTGVSYLDNDYILVSDELINHHAFSHMKQIVVSQEESYAANCIMVNGTVLLAKGYPKIAYELTQLGFAVIELDTSEFKKIDGGLSCMSLRF</sequence>
<dbReference type="GO" id="GO:0016597">
    <property type="term" value="F:amino acid binding"/>
    <property type="evidence" value="ECO:0007669"/>
    <property type="project" value="TreeGrafter"/>
</dbReference>
<dbReference type="PANTHER" id="PTHR12737">
    <property type="entry name" value="DIMETHYLARGININE DIMETHYLAMINOHYDROLASE"/>
    <property type="match status" value="1"/>
</dbReference>
<feature type="active site" description="Proton donor" evidence="3">
    <location>
        <position position="163"/>
    </location>
</feature>
<evidence type="ECO:0000256" key="3">
    <source>
        <dbReference type="PIRSR" id="PIRSR633199-1"/>
    </source>
</evidence>
<dbReference type="InterPro" id="IPR033199">
    <property type="entry name" value="DDAH-like"/>
</dbReference>
<proteinExistence type="inferred from homology"/>
<protein>
    <submittedName>
        <fullName evidence="4">N(G),N(G)-dimethylarginine dimethylaminohydrolase</fullName>
    </submittedName>
</protein>
<name>A0A0A2SR36_9GAMM</name>
<gene>
    <name evidence="4" type="ORF">EP47_06400</name>
</gene>
<organism evidence="4 5">
    <name type="scientific">Legionella norrlandica</name>
    <dbReference type="NCBI Taxonomy" id="1498499"/>
    <lineage>
        <taxon>Bacteria</taxon>
        <taxon>Pseudomonadati</taxon>
        <taxon>Pseudomonadota</taxon>
        <taxon>Gammaproteobacteria</taxon>
        <taxon>Legionellales</taxon>
        <taxon>Legionellaceae</taxon>
        <taxon>Legionella</taxon>
    </lineage>
</organism>
<keyword evidence="5" id="KW-1185">Reference proteome</keyword>
<dbReference type="RefSeq" id="WP_035888355.1">
    <property type="nucleotide sequence ID" value="NZ_JNCF01000013.1"/>
</dbReference>
<dbReference type="PANTHER" id="PTHR12737:SF9">
    <property type="entry name" value="DIMETHYLARGININASE"/>
    <property type="match status" value="1"/>
</dbReference>
<dbReference type="SUPFAM" id="SSF55909">
    <property type="entry name" value="Pentein"/>
    <property type="match status" value="1"/>
</dbReference>
<evidence type="ECO:0000256" key="1">
    <source>
        <dbReference type="ARBA" id="ARBA00008532"/>
    </source>
</evidence>
<dbReference type="GO" id="GO:0000052">
    <property type="term" value="P:citrulline metabolic process"/>
    <property type="evidence" value="ECO:0007669"/>
    <property type="project" value="TreeGrafter"/>
</dbReference>
<reference evidence="4 5" key="1">
    <citation type="submission" date="2014-05" db="EMBL/GenBank/DDBJ databases">
        <authorList>
            <person name="Rizzardi K."/>
            <person name="Winiecka-Krusnell J."/>
            <person name="Ramliden M."/>
            <person name="Alm E."/>
            <person name="Andersson S."/>
            <person name="Byfors S."/>
        </authorList>
    </citation>
    <scope>NUCLEOTIDE SEQUENCE [LARGE SCALE GENOMIC DNA]</scope>
    <source>
        <strain evidence="4 5">LEGN</strain>
    </source>
</reference>
<dbReference type="Pfam" id="PF19420">
    <property type="entry name" value="DDAH_eukar"/>
    <property type="match status" value="1"/>
</dbReference>
<comment type="caution">
    <text evidence="4">The sequence shown here is derived from an EMBL/GenBank/DDBJ whole genome shotgun (WGS) entry which is preliminary data.</text>
</comment>
<dbReference type="GO" id="GO:0006525">
    <property type="term" value="P:arginine metabolic process"/>
    <property type="evidence" value="ECO:0007669"/>
    <property type="project" value="TreeGrafter"/>
</dbReference>
<dbReference type="STRING" id="1498499.EP47_06400"/>
<dbReference type="GO" id="GO:0016403">
    <property type="term" value="F:dimethylargininase activity"/>
    <property type="evidence" value="ECO:0007669"/>
    <property type="project" value="TreeGrafter"/>
</dbReference>
<keyword evidence="2 4" id="KW-0378">Hydrolase</keyword>
<evidence type="ECO:0000256" key="2">
    <source>
        <dbReference type="ARBA" id="ARBA00022801"/>
    </source>
</evidence>
<dbReference type="GO" id="GO:0045429">
    <property type="term" value="P:positive regulation of nitric oxide biosynthetic process"/>
    <property type="evidence" value="ECO:0007669"/>
    <property type="project" value="TreeGrafter"/>
</dbReference>
<dbReference type="Proteomes" id="UP000054422">
    <property type="component" value="Unassembled WGS sequence"/>
</dbReference>
<dbReference type="OrthoDB" id="9790596at2"/>
<feature type="active site" description="Nucleophile" evidence="3">
    <location>
        <position position="250"/>
    </location>
</feature>
<accession>A0A0A2SR36</accession>
<dbReference type="Gene3D" id="3.75.10.10">
    <property type="entry name" value="L-arginine/glycine Amidinotransferase, Chain A"/>
    <property type="match status" value="1"/>
</dbReference>